<evidence type="ECO:0000313" key="1">
    <source>
        <dbReference type="EMBL" id="AOR77761.1"/>
    </source>
</evidence>
<dbReference type="OrthoDB" id="8295166at2"/>
<dbReference type="Proteomes" id="UP000094626">
    <property type="component" value="Chromosome"/>
</dbReference>
<keyword evidence="2" id="KW-1185">Reference proteome</keyword>
<proteinExistence type="predicted"/>
<evidence type="ECO:0000313" key="2">
    <source>
        <dbReference type="Proteomes" id="UP000094626"/>
    </source>
</evidence>
<name>A0A1D8A6N5_9SPHN</name>
<accession>A0A1D8A6N5</accession>
<sequence length="133" mass="15097">MTSLYEHLPEAIRHSVDELVDELRAEDWPTRFLALIGLLGEKLKERADPGPALLLQQWAGLVTAVMEKLPPDIDVMESAALMSISYNDTWRAQALARIDRDLEFMDNLVETYPAWPDIVESLAEAGARRPIRR</sequence>
<dbReference type="AlphaFoldDB" id="A0A1D8A6N5"/>
<dbReference type="KEGG" id="nre:BES08_14110"/>
<dbReference type="RefSeq" id="WP_069708668.1">
    <property type="nucleotide sequence ID" value="NZ_CP017075.1"/>
</dbReference>
<reference evidence="2" key="1">
    <citation type="journal article" date="2017" name="J. Biotechnol.">
        <title>Complete genome sequence of Novosphingobium resinovorum SA1, a versatile xenobiotic-degrading bacterium capable of utilizing sulfanilic acid.</title>
        <authorList>
            <person name="Hegedus B."/>
            <person name="Kos P.B."/>
            <person name="Balint B."/>
            <person name="Maroti G."/>
            <person name="Gan H.M."/>
            <person name="Perei K."/>
            <person name="Rakhely G."/>
        </authorList>
    </citation>
    <scope>NUCLEOTIDE SEQUENCE [LARGE SCALE GENOMIC DNA]</scope>
    <source>
        <strain evidence="2">SA1</strain>
    </source>
</reference>
<dbReference type="EMBL" id="CP017075">
    <property type="protein sequence ID" value="AOR77761.1"/>
    <property type="molecule type" value="Genomic_DNA"/>
</dbReference>
<gene>
    <name evidence="1" type="ORF">BES08_14110</name>
</gene>
<protein>
    <submittedName>
        <fullName evidence="1">Uncharacterized protein</fullName>
    </submittedName>
</protein>
<organism evidence="1 2">
    <name type="scientific">Novosphingobium resinovorum</name>
    <dbReference type="NCBI Taxonomy" id="158500"/>
    <lineage>
        <taxon>Bacteria</taxon>
        <taxon>Pseudomonadati</taxon>
        <taxon>Pseudomonadota</taxon>
        <taxon>Alphaproteobacteria</taxon>
        <taxon>Sphingomonadales</taxon>
        <taxon>Sphingomonadaceae</taxon>
        <taxon>Novosphingobium</taxon>
    </lineage>
</organism>